<organism evidence="1 2">
    <name type="scientific">Nocardiopsis aegyptia</name>
    <dbReference type="NCBI Taxonomy" id="220378"/>
    <lineage>
        <taxon>Bacteria</taxon>
        <taxon>Bacillati</taxon>
        <taxon>Actinomycetota</taxon>
        <taxon>Actinomycetes</taxon>
        <taxon>Streptosporangiales</taxon>
        <taxon>Nocardiopsidaceae</taxon>
        <taxon>Nocardiopsis</taxon>
    </lineage>
</organism>
<evidence type="ECO:0000313" key="2">
    <source>
        <dbReference type="Proteomes" id="UP000572051"/>
    </source>
</evidence>
<protein>
    <submittedName>
        <fullName evidence="1">Uncharacterized protein</fullName>
    </submittedName>
</protein>
<dbReference type="Proteomes" id="UP000572051">
    <property type="component" value="Unassembled WGS sequence"/>
</dbReference>
<name>A0A7Z0JD76_9ACTN</name>
<reference evidence="1 2" key="1">
    <citation type="submission" date="2020-07" db="EMBL/GenBank/DDBJ databases">
        <title>Sequencing the genomes of 1000 actinobacteria strains.</title>
        <authorList>
            <person name="Klenk H.-P."/>
        </authorList>
    </citation>
    <scope>NUCLEOTIDE SEQUENCE [LARGE SCALE GENOMIC DNA]</scope>
    <source>
        <strain evidence="1 2">DSM 44442</strain>
    </source>
</reference>
<comment type="caution">
    <text evidence="1">The sequence shown here is derived from an EMBL/GenBank/DDBJ whole genome shotgun (WGS) entry which is preliminary data.</text>
</comment>
<dbReference type="EMBL" id="JACCFS010000001">
    <property type="protein sequence ID" value="NYJ38026.1"/>
    <property type="molecule type" value="Genomic_DNA"/>
</dbReference>
<accession>A0A7Z0JD76</accession>
<proteinExistence type="predicted"/>
<evidence type="ECO:0000313" key="1">
    <source>
        <dbReference type="EMBL" id="NYJ38026.1"/>
    </source>
</evidence>
<gene>
    <name evidence="1" type="ORF">HNR10_005907</name>
</gene>
<sequence>MPPRTAPRVGTIHVVGSLDPNAAAVIARRAVETPASLRHYARSAARLTGAGWLPARRSRAGGVRTFAVRRRPCGRGPRRRA</sequence>
<dbReference type="AlphaFoldDB" id="A0A7Z0JD76"/>
<keyword evidence="2" id="KW-1185">Reference proteome</keyword>